<evidence type="ECO:0000256" key="6">
    <source>
        <dbReference type="ARBA" id="ARBA00022695"/>
    </source>
</evidence>
<evidence type="ECO:0000256" key="7">
    <source>
        <dbReference type="ARBA" id="ARBA00022705"/>
    </source>
</evidence>
<name>A0ABN8AKP7_9PROT</name>
<evidence type="ECO:0000256" key="8">
    <source>
        <dbReference type="ARBA" id="ARBA00022722"/>
    </source>
</evidence>
<evidence type="ECO:0000256" key="4">
    <source>
        <dbReference type="ARBA" id="ARBA00020352"/>
    </source>
</evidence>
<dbReference type="EMBL" id="OU912926">
    <property type="protein sequence ID" value="CAG9932204.1"/>
    <property type="molecule type" value="Genomic_DNA"/>
</dbReference>
<dbReference type="EC" id="2.7.7.7" evidence="3 16"/>
<organism evidence="18 19">
    <name type="scientific">Candidatus Nitrotoga arctica</name>
    <dbReference type="NCBI Taxonomy" id="453162"/>
    <lineage>
        <taxon>Bacteria</taxon>
        <taxon>Pseudomonadati</taxon>
        <taxon>Pseudomonadota</taxon>
        <taxon>Betaproteobacteria</taxon>
        <taxon>Nitrosomonadales</taxon>
        <taxon>Gallionellaceae</taxon>
        <taxon>Candidatus Nitrotoga</taxon>
    </lineage>
</organism>
<keyword evidence="14 16" id="KW-0464">Manganese</keyword>
<dbReference type="RefSeq" id="WP_239796174.1">
    <property type="nucleotide sequence ID" value="NZ_OU912926.1"/>
</dbReference>
<proteinExistence type="predicted"/>
<dbReference type="Pfam" id="PF00929">
    <property type="entry name" value="RNase_T"/>
    <property type="match status" value="1"/>
</dbReference>
<keyword evidence="7 16" id="KW-0235">DNA replication</keyword>
<keyword evidence="5 16" id="KW-0808">Transferase</keyword>
<dbReference type="InterPro" id="IPR036397">
    <property type="entry name" value="RNaseH_sf"/>
</dbReference>
<comment type="cofactor">
    <cofactor evidence="1 16">
        <name>Mn(2+)</name>
        <dbReference type="ChEBI" id="CHEBI:29035"/>
    </cofactor>
</comment>
<evidence type="ECO:0000256" key="16">
    <source>
        <dbReference type="RuleBase" id="RU364087"/>
    </source>
</evidence>
<evidence type="ECO:0000256" key="9">
    <source>
        <dbReference type="ARBA" id="ARBA00022723"/>
    </source>
</evidence>
<evidence type="ECO:0000256" key="14">
    <source>
        <dbReference type="ARBA" id="ARBA00023211"/>
    </source>
</evidence>
<evidence type="ECO:0000256" key="11">
    <source>
        <dbReference type="ARBA" id="ARBA00022839"/>
    </source>
</evidence>
<evidence type="ECO:0000313" key="18">
    <source>
        <dbReference type="EMBL" id="CAG9932204.1"/>
    </source>
</evidence>
<evidence type="ECO:0000256" key="10">
    <source>
        <dbReference type="ARBA" id="ARBA00022801"/>
    </source>
</evidence>
<evidence type="ECO:0000256" key="1">
    <source>
        <dbReference type="ARBA" id="ARBA00001936"/>
    </source>
</evidence>
<evidence type="ECO:0000256" key="13">
    <source>
        <dbReference type="ARBA" id="ARBA00022932"/>
    </source>
</evidence>
<dbReference type="SMART" id="SM00479">
    <property type="entry name" value="EXOIII"/>
    <property type="match status" value="1"/>
</dbReference>
<keyword evidence="12 16" id="KW-0460">Magnesium</keyword>
<protein>
    <recommendedName>
        <fullName evidence="4 16">DNA polymerase III subunit epsilon</fullName>
        <ecNumber evidence="3 16">2.7.7.7</ecNumber>
    </recommendedName>
</protein>
<gene>
    <name evidence="16 18" type="primary">dnaQ</name>
    <name evidence="18" type="ORF">NTG6680_0951</name>
</gene>
<keyword evidence="8 16" id="KW-0540">Nuclease</keyword>
<comment type="cofactor">
    <cofactor evidence="2 16">
        <name>Mg(2+)</name>
        <dbReference type="ChEBI" id="CHEBI:18420"/>
    </cofactor>
</comment>
<dbReference type="CDD" id="cd06131">
    <property type="entry name" value="DNA_pol_III_epsilon_Ecoli_like"/>
    <property type="match status" value="1"/>
</dbReference>
<dbReference type="InterPro" id="IPR013520">
    <property type="entry name" value="Ribonucl_H"/>
</dbReference>
<dbReference type="InterPro" id="IPR006054">
    <property type="entry name" value="DnaQ"/>
</dbReference>
<accession>A0ABN8AKP7</accession>
<comment type="catalytic activity">
    <reaction evidence="15 16">
        <text>DNA(n) + a 2'-deoxyribonucleoside 5'-triphosphate = DNA(n+1) + diphosphate</text>
        <dbReference type="Rhea" id="RHEA:22508"/>
        <dbReference type="Rhea" id="RHEA-COMP:17339"/>
        <dbReference type="Rhea" id="RHEA-COMP:17340"/>
        <dbReference type="ChEBI" id="CHEBI:33019"/>
        <dbReference type="ChEBI" id="CHEBI:61560"/>
        <dbReference type="ChEBI" id="CHEBI:173112"/>
        <dbReference type="EC" id="2.7.7.7"/>
    </reaction>
</comment>
<evidence type="ECO:0000256" key="12">
    <source>
        <dbReference type="ARBA" id="ARBA00022842"/>
    </source>
</evidence>
<keyword evidence="19" id="KW-1185">Reference proteome</keyword>
<dbReference type="PANTHER" id="PTHR30231:SF41">
    <property type="entry name" value="DNA POLYMERASE III SUBUNIT EPSILON"/>
    <property type="match status" value="1"/>
</dbReference>
<keyword evidence="10 16" id="KW-0378">Hydrolase</keyword>
<dbReference type="PANTHER" id="PTHR30231">
    <property type="entry name" value="DNA POLYMERASE III SUBUNIT EPSILON"/>
    <property type="match status" value="1"/>
</dbReference>
<sequence>MRQIVLDTETTGLDPGKGHRIIELAAIELCNRKVSDRRFHRYLNPEREIDTGAAEIHGLTLERLQDEPKFAEIAPALLEFISGAELIIHNAPFDIGFLNKELERSGLPVLNNYCVSVIDTLKLAKELHPGKKNNLNALCDRYQIDNSHRTLHGALLDTELLAEVYLSMTRGQKSLLDDGSNEQKEEPIIVFADLSRLKLRVLPASTDELTQHAQQLTDIEKASKGACLWKQLELLEVQP</sequence>
<dbReference type="NCBIfam" id="TIGR01406">
    <property type="entry name" value="dnaQ_proteo"/>
    <property type="match status" value="1"/>
</dbReference>
<dbReference type="NCBIfam" id="NF004316">
    <property type="entry name" value="PRK05711.1"/>
    <property type="match status" value="1"/>
</dbReference>
<feature type="domain" description="Exonuclease" evidence="17">
    <location>
        <begin position="2"/>
        <end position="174"/>
    </location>
</feature>
<evidence type="ECO:0000256" key="15">
    <source>
        <dbReference type="ARBA" id="ARBA00049244"/>
    </source>
</evidence>
<comment type="subunit">
    <text evidence="16">DNA polymerase III contains a core (composed of alpha, epsilon and theta chains) that associates with a tau subunit. This core dimerizes to form the POLIII' complex. PolIII' associates with the gamma complex (composed of gamma, delta, delta', psi and chi chains) and with the beta chain to form the complete DNA polymerase III complex.</text>
</comment>
<dbReference type="Gene3D" id="3.30.420.10">
    <property type="entry name" value="Ribonuclease H-like superfamily/Ribonuclease H"/>
    <property type="match status" value="1"/>
</dbReference>
<reference evidence="18 19" key="1">
    <citation type="submission" date="2021-10" db="EMBL/GenBank/DDBJ databases">
        <authorList>
            <person name="Koch H."/>
        </authorList>
    </citation>
    <scope>NUCLEOTIDE SEQUENCE [LARGE SCALE GENOMIC DNA]</scope>
    <source>
        <strain evidence="18">6680</strain>
    </source>
</reference>
<dbReference type="SUPFAM" id="SSF53098">
    <property type="entry name" value="Ribonuclease H-like"/>
    <property type="match status" value="1"/>
</dbReference>
<dbReference type="InterPro" id="IPR012337">
    <property type="entry name" value="RNaseH-like_sf"/>
</dbReference>
<keyword evidence="11 16" id="KW-0269">Exonuclease</keyword>
<keyword evidence="13 16" id="KW-0239">DNA-directed DNA polymerase</keyword>
<keyword evidence="9 16" id="KW-0479">Metal-binding</keyword>
<evidence type="ECO:0000256" key="3">
    <source>
        <dbReference type="ARBA" id="ARBA00012417"/>
    </source>
</evidence>
<keyword evidence="6 16" id="KW-0548">Nucleotidyltransferase</keyword>
<comment type="function">
    <text evidence="16">DNA polymerase III is a complex, multichain enzyme responsible for most of the replicative synthesis in bacteria. The epsilon subunit contain the editing function and is a proofreading 3'-5' exonuclease.</text>
</comment>
<evidence type="ECO:0000259" key="17">
    <source>
        <dbReference type="SMART" id="SM00479"/>
    </source>
</evidence>
<dbReference type="NCBIfam" id="TIGR00573">
    <property type="entry name" value="dnaq"/>
    <property type="match status" value="1"/>
</dbReference>
<evidence type="ECO:0000256" key="2">
    <source>
        <dbReference type="ARBA" id="ARBA00001946"/>
    </source>
</evidence>
<evidence type="ECO:0000313" key="19">
    <source>
        <dbReference type="Proteomes" id="UP000839052"/>
    </source>
</evidence>
<dbReference type="Proteomes" id="UP000839052">
    <property type="component" value="Chromosome"/>
</dbReference>
<evidence type="ECO:0000256" key="5">
    <source>
        <dbReference type="ARBA" id="ARBA00022679"/>
    </source>
</evidence>
<dbReference type="InterPro" id="IPR006309">
    <property type="entry name" value="DnaQ_proteo"/>
</dbReference>